<dbReference type="Pfam" id="PF25096">
    <property type="entry name" value="DUF7808"/>
    <property type="match status" value="1"/>
</dbReference>
<accession>A0A1I7VG00</accession>
<feature type="domain" description="DUF7808" evidence="2">
    <location>
        <begin position="18"/>
        <end position="89"/>
    </location>
</feature>
<dbReference type="eggNOG" id="KOG2532">
    <property type="taxonomic scope" value="Eukaryota"/>
</dbReference>
<dbReference type="Proteomes" id="UP000095285">
    <property type="component" value="Unassembled WGS sequence"/>
</dbReference>
<organism evidence="3 4">
    <name type="scientific">Loa loa</name>
    <name type="common">Eye worm</name>
    <name type="synonym">Filaria loa</name>
    <dbReference type="NCBI Taxonomy" id="7209"/>
    <lineage>
        <taxon>Eukaryota</taxon>
        <taxon>Metazoa</taxon>
        <taxon>Ecdysozoa</taxon>
        <taxon>Nematoda</taxon>
        <taxon>Chromadorea</taxon>
        <taxon>Rhabditida</taxon>
        <taxon>Spirurina</taxon>
        <taxon>Spiruromorpha</taxon>
        <taxon>Filarioidea</taxon>
        <taxon>Onchocercidae</taxon>
        <taxon>Loa</taxon>
    </lineage>
</organism>
<evidence type="ECO:0000313" key="4">
    <source>
        <dbReference type="WBParaSite" id="EN70_2105"/>
    </source>
</evidence>
<keyword evidence="3" id="KW-1185">Reference proteome</keyword>
<sequence>MSFSTILLILSILIASEAHPQFRKLVCITKDLSRKNGKEASKCHLVLKDTEYEEPGRAAPKEAGCFTEKYNATISRVFCDIFCPNAHTHSNYFILLVFSTIIINWWSVETTGIYGGLIGA</sequence>
<keyword evidence="1" id="KW-0732">Signal</keyword>
<evidence type="ECO:0000313" key="3">
    <source>
        <dbReference type="Proteomes" id="UP000095285"/>
    </source>
</evidence>
<protein>
    <submittedName>
        <fullName evidence="4">Secreted protein</fullName>
    </submittedName>
</protein>
<feature type="chain" id="PRO_5009310038" evidence="1">
    <location>
        <begin position="19"/>
        <end position="120"/>
    </location>
</feature>
<evidence type="ECO:0000259" key="2">
    <source>
        <dbReference type="Pfam" id="PF25096"/>
    </source>
</evidence>
<reference evidence="4" key="2">
    <citation type="submission" date="2016-11" db="UniProtKB">
        <authorList>
            <consortium name="WormBaseParasite"/>
        </authorList>
    </citation>
    <scope>IDENTIFICATION</scope>
</reference>
<dbReference type="InterPro" id="IPR056710">
    <property type="entry name" value="DUF7808"/>
</dbReference>
<evidence type="ECO:0000256" key="1">
    <source>
        <dbReference type="SAM" id="SignalP"/>
    </source>
</evidence>
<name>A0A1I7VG00_LOALO</name>
<feature type="signal peptide" evidence="1">
    <location>
        <begin position="1"/>
        <end position="18"/>
    </location>
</feature>
<dbReference type="AlphaFoldDB" id="A0A1I7VG00"/>
<proteinExistence type="predicted"/>
<dbReference type="WBParaSite" id="EN70_2105">
    <property type="protein sequence ID" value="EN70_2105"/>
    <property type="gene ID" value="EN70_2105"/>
</dbReference>
<reference evidence="3" key="1">
    <citation type="submission" date="2012-04" db="EMBL/GenBank/DDBJ databases">
        <title>The Genome Sequence of Loa loa.</title>
        <authorList>
            <consortium name="The Broad Institute Genome Sequencing Platform"/>
            <consortium name="Broad Institute Genome Sequencing Center for Infectious Disease"/>
            <person name="Nutman T.B."/>
            <person name="Fink D.L."/>
            <person name="Russ C."/>
            <person name="Young S."/>
            <person name="Zeng Q."/>
            <person name="Gargeya S."/>
            <person name="Alvarado L."/>
            <person name="Berlin A."/>
            <person name="Chapman S.B."/>
            <person name="Chen Z."/>
            <person name="Freedman E."/>
            <person name="Gellesch M."/>
            <person name="Goldberg J."/>
            <person name="Griggs A."/>
            <person name="Gujja S."/>
            <person name="Heilman E.R."/>
            <person name="Heiman D."/>
            <person name="Howarth C."/>
            <person name="Mehta T."/>
            <person name="Neiman D."/>
            <person name="Pearson M."/>
            <person name="Roberts A."/>
            <person name="Saif S."/>
            <person name="Shea T."/>
            <person name="Shenoy N."/>
            <person name="Sisk P."/>
            <person name="Stolte C."/>
            <person name="Sykes S."/>
            <person name="White J."/>
            <person name="Yandava C."/>
            <person name="Haas B."/>
            <person name="Henn M.R."/>
            <person name="Nusbaum C."/>
            <person name="Birren B."/>
        </authorList>
    </citation>
    <scope>NUCLEOTIDE SEQUENCE [LARGE SCALE GENOMIC DNA]</scope>
</reference>